<dbReference type="Proteomes" id="UP000789342">
    <property type="component" value="Unassembled WGS sequence"/>
</dbReference>
<dbReference type="PANTHER" id="PTHR43150:SF2">
    <property type="entry name" value="HYPERKINETIC, ISOFORM M"/>
    <property type="match status" value="1"/>
</dbReference>
<dbReference type="PANTHER" id="PTHR43150">
    <property type="entry name" value="HYPERKINETIC, ISOFORM M"/>
    <property type="match status" value="1"/>
</dbReference>
<comment type="caution">
    <text evidence="5">The sequence shown here is derived from an EMBL/GenBank/DDBJ whole genome shotgun (WGS) entry which is preliminary data.</text>
</comment>
<dbReference type="AlphaFoldDB" id="A0A9N9B7L0"/>
<comment type="similarity">
    <text evidence="1">Belongs to the shaker potassium channel beta subunit family.</text>
</comment>
<evidence type="ECO:0000256" key="1">
    <source>
        <dbReference type="ARBA" id="ARBA00006515"/>
    </source>
</evidence>
<keyword evidence="3" id="KW-0560">Oxidoreductase</keyword>
<evidence type="ECO:0000313" key="5">
    <source>
        <dbReference type="EMBL" id="CAG8556153.1"/>
    </source>
</evidence>
<keyword evidence="2" id="KW-0521">NADP</keyword>
<feature type="domain" description="NADP-dependent oxidoreductase" evidence="4">
    <location>
        <begin position="1"/>
        <end position="119"/>
    </location>
</feature>
<reference evidence="5" key="1">
    <citation type="submission" date="2021-06" db="EMBL/GenBank/DDBJ databases">
        <authorList>
            <person name="Kallberg Y."/>
            <person name="Tangrot J."/>
            <person name="Rosling A."/>
        </authorList>
    </citation>
    <scope>NUCLEOTIDE SEQUENCE</scope>
    <source>
        <strain evidence="5">CL551</strain>
    </source>
</reference>
<evidence type="ECO:0000259" key="4">
    <source>
        <dbReference type="Pfam" id="PF00248"/>
    </source>
</evidence>
<evidence type="ECO:0000256" key="3">
    <source>
        <dbReference type="ARBA" id="ARBA00023002"/>
    </source>
</evidence>
<proteinExistence type="inferred from homology"/>
<organism evidence="5 6">
    <name type="scientific">Acaulospora morrowiae</name>
    <dbReference type="NCBI Taxonomy" id="94023"/>
    <lineage>
        <taxon>Eukaryota</taxon>
        <taxon>Fungi</taxon>
        <taxon>Fungi incertae sedis</taxon>
        <taxon>Mucoromycota</taxon>
        <taxon>Glomeromycotina</taxon>
        <taxon>Glomeromycetes</taxon>
        <taxon>Diversisporales</taxon>
        <taxon>Acaulosporaceae</taxon>
        <taxon>Acaulospora</taxon>
    </lineage>
</organism>
<dbReference type="EMBL" id="CAJVPV010003625">
    <property type="protein sequence ID" value="CAG8556153.1"/>
    <property type="molecule type" value="Genomic_DNA"/>
</dbReference>
<keyword evidence="6" id="KW-1185">Reference proteome</keyword>
<dbReference type="Pfam" id="PF00248">
    <property type="entry name" value="Aldo_ket_red"/>
    <property type="match status" value="1"/>
</dbReference>
<dbReference type="InterPro" id="IPR023210">
    <property type="entry name" value="NADP_OxRdtase_dom"/>
</dbReference>
<dbReference type="SUPFAM" id="SSF51430">
    <property type="entry name" value="NAD(P)-linked oxidoreductase"/>
    <property type="match status" value="1"/>
</dbReference>
<gene>
    <name evidence="5" type="ORF">AMORRO_LOCUS5800</name>
</gene>
<dbReference type="GO" id="GO:0016491">
    <property type="term" value="F:oxidoreductase activity"/>
    <property type="evidence" value="ECO:0007669"/>
    <property type="project" value="UniProtKB-KW"/>
</dbReference>
<evidence type="ECO:0000313" key="6">
    <source>
        <dbReference type="Proteomes" id="UP000789342"/>
    </source>
</evidence>
<accession>A0A9N9B7L0</accession>
<dbReference type="Gene3D" id="3.20.20.100">
    <property type="entry name" value="NADP-dependent oxidoreductase domain"/>
    <property type="match status" value="1"/>
</dbReference>
<feature type="non-terminal residue" evidence="5">
    <location>
        <position position="132"/>
    </location>
</feature>
<sequence length="132" mass="15013">VQYNMFHRDRVELEYVHLFNRYKLGTAIWSPLASGILTGKHNEKIAEDSRLALKENAPIAKKVGGTPAQLALAWCMKQPHIDTVITGVSKPEQMEENLRAMELVSKLTPEILQEIEEVLDNQPTPIFNFRDS</sequence>
<dbReference type="InterPro" id="IPR005399">
    <property type="entry name" value="K_chnl_volt-dep_bsu_KCNAB-rel"/>
</dbReference>
<dbReference type="InterPro" id="IPR036812">
    <property type="entry name" value="NAD(P)_OxRdtase_dom_sf"/>
</dbReference>
<dbReference type="OrthoDB" id="1720422at2759"/>
<protein>
    <submittedName>
        <fullName evidence="5">11045_t:CDS:1</fullName>
    </submittedName>
</protein>
<name>A0A9N9B7L0_9GLOM</name>
<evidence type="ECO:0000256" key="2">
    <source>
        <dbReference type="ARBA" id="ARBA00022857"/>
    </source>
</evidence>